<keyword evidence="2" id="KW-1185">Reference proteome</keyword>
<dbReference type="RefSeq" id="WP_067654214.1">
    <property type="nucleotide sequence ID" value="NZ_FQXG01000001.1"/>
</dbReference>
<reference evidence="1 2" key="1">
    <citation type="submission" date="2016-11" db="EMBL/GenBank/DDBJ databases">
        <authorList>
            <person name="Jaros S."/>
            <person name="Januszkiewicz K."/>
            <person name="Wedrychowicz H."/>
        </authorList>
    </citation>
    <scope>NUCLEOTIDE SEQUENCE [LARGE SCALE GENOMIC DNA]</scope>
    <source>
        <strain evidence="1 2">DSM 16917</strain>
    </source>
</reference>
<dbReference type="Proteomes" id="UP000184268">
    <property type="component" value="Unassembled WGS sequence"/>
</dbReference>
<gene>
    <name evidence="1" type="ORF">SAMN02745129_0791</name>
</gene>
<dbReference type="AlphaFoldDB" id="A0A1M5MUX4"/>
<evidence type="ECO:0000313" key="1">
    <source>
        <dbReference type="EMBL" id="SHG81114.1"/>
    </source>
</evidence>
<accession>A0A1M5MUX4</accession>
<sequence>MTLISRAEGQRISLTLIRQREGSFTMTQRKAGRVTAWWHWSAEQQLRAKWAFVQQVKAMEEEWHCLRTFGPEAR</sequence>
<name>A0A1M5MUX4_9GAMM</name>
<protein>
    <submittedName>
        <fullName evidence="1">Uncharacterized protein</fullName>
    </submittedName>
</protein>
<organism evidence="1 2">
    <name type="scientific">Ferrimonas marina</name>
    <dbReference type="NCBI Taxonomy" id="299255"/>
    <lineage>
        <taxon>Bacteria</taxon>
        <taxon>Pseudomonadati</taxon>
        <taxon>Pseudomonadota</taxon>
        <taxon>Gammaproteobacteria</taxon>
        <taxon>Alteromonadales</taxon>
        <taxon>Ferrimonadaceae</taxon>
        <taxon>Ferrimonas</taxon>
    </lineage>
</organism>
<dbReference type="STRING" id="299255.SAMN02745129_0791"/>
<evidence type="ECO:0000313" key="2">
    <source>
        <dbReference type="Proteomes" id="UP000184268"/>
    </source>
</evidence>
<dbReference type="EMBL" id="FQXG01000001">
    <property type="protein sequence ID" value="SHG81114.1"/>
    <property type="molecule type" value="Genomic_DNA"/>
</dbReference>
<proteinExistence type="predicted"/>